<comment type="caution">
    <text evidence="1">The sequence shown here is derived from an EMBL/GenBank/DDBJ whole genome shotgun (WGS) entry which is preliminary data.</text>
</comment>
<accession>A0ACC1WYL9</accession>
<reference evidence="1 2" key="1">
    <citation type="journal article" date="2023" name="Science">
        <title>Complex scaffold remodeling in plant triterpene biosynthesis.</title>
        <authorList>
            <person name="De La Pena R."/>
            <person name="Hodgson H."/>
            <person name="Liu J.C."/>
            <person name="Stephenson M.J."/>
            <person name="Martin A.C."/>
            <person name="Owen C."/>
            <person name="Harkess A."/>
            <person name="Leebens-Mack J."/>
            <person name="Jimenez L.E."/>
            <person name="Osbourn A."/>
            <person name="Sattely E.S."/>
        </authorList>
    </citation>
    <scope>NUCLEOTIDE SEQUENCE [LARGE SCALE GENOMIC DNA]</scope>
    <source>
        <strain evidence="2">cv. JPN11</strain>
        <tissue evidence="1">Leaf</tissue>
    </source>
</reference>
<dbReference type="Proteomes" id="UP001164539">
    <property type="component" value="Chromosome 13"/>
</dbReference>
<dbReference type="EMBL" id="CM051406">
    <property type="protein sequence ID" value="KAJ4703843.1"/>
    <property type="molecule type" value="Genomic_DNA"/>
</dbReference>
<evidence type="ECO:0000313" key="1">
    <source>
        <dbReference type="EMBL" id="KAJ4703843.1"/>
    </source>
</evidence>
<proteinExistence type="predicted"/>
<sequence>MSDEEKSRGFAGSSQNQNYYGTFQGVANYYPPFPQAPPQPAVGLPQPIAPPGTAGHPQLYGHGYQTVTGYAVVEGTPVRERRLPCCGVGMGWFLFVTGFFLGGIPWYVGAFIALCVQVDYREKPGYIACAIASILTLIAITLGVTKGARTWGD</sequence>
<organism evidence="1 2">
    <name type="scientific">Melia azedarach</name>
    <name type="common">Chinaberry tree</name>
    <dbReference type="NCBI Taxonomy" id="155640"/>
    <lineage>
        <taxon>Eukaryota</taxon>
        <taxon>Viridiplantae</taxon>
        <taxon>Streptophyta</taxon>
        <taxon>Embryophyta</taxon>
        <taxon>Tracheophyta</taxon>
        <taxon>Spermatophyta</taxon>
        <taxon>Magnoliopsida</taxon>
        <taxon>eudicotyledons</taxon>
        <taxon>Gunneridae</taxon>
        <taxon>Pentapetalae</taxon>
        <taxon>rosids</taxon>
        <taxon>malvids</taxon>
        <taxon>Sapindales</taxon>
        <taxon>Meliaceae</taxon>
        <taxon>Melia</taxon>
    </lineage>
</organism>
<name>A0ACC1WYL9_MELAZ</name>
<keyword evidence="2" id="KW-1185">Reference proteome</keyword>
<protein>
    <submittedName>
        <fullName evidence="1">60S ribosomal protein L18a-like protein</fullName>
    </submittedName>
</protein>
<gene>
    <name evidence="1" type="ORF">OWV82_023685</name>
</gene>
<evidence type="ECO:0000313" key="2">
    <source>
        <dbReference type="Proteomes" id="UP001164539"/>
    </source>
</evidence>